<keyword evidence="1" id="KW-0106">Calcium</keyword>
<dbReference type="CDD" id="cd11304">
    <property type="entry name" value="Cadherin_repeat"/>
    <property type="match status" value="1"/>
</dbReference>
<dbReference type="Proteomes" id="UP000279833">
    <property type="component" value="Unassembled WGS sequence"/>
</dbReference>
<evidence type="ECO:0000259" key="2">
    <source>
        <dbReference type="PROSITE" id="PS50268"/>
    </source>
</evidence>
<evidence type="ECO:0000313" key="4">
    <source>
        <dbReference type="Proteomes" id="UP000279833"/>
    </source>
</evidence>
<dbReference type="PROSITE" id="PS50268">
    <property type="entry name" value="CADHERIN_2"/>
    <property type="match status" value="1"/>
</dbReference>
<name>A0A183JNY8_9TREM</name>
<dbReference type="WBParaSite" id="SCUD_0000442401-mRNA-1">
    <property type="protein sequence ID" value="SCUD_0000442401-mRNA-1"/>
    <property type="gene ID" value="SCUD_0000442401"/>
</dbReference>
<dbReference type="STRING" id="6186.A0A183JNY8"/>
<evidence type="ECO:0000313" key="3">
    <source>
        <dbReference type="EMBL" id="VDO88810.1"/>
    </source>
</evidence>
<reference evidence="5" key="1">
    <citation type="submission" date="2016-06" db="UniProtKB">
        <authorList>
            <consortium name="WormBaseParasite"/>
        </authorList>
    </citation>
    <scope>IDENTIFICATION</scope>
</reference>
<reference evidence="3 4" key="2">
    <citation type="submission" date="2018-11" db="EMBL/GenBank/DDBJ databases">
        <authorList>
            <consortium name="Pathogen Informatics"/>
        </authorList>
    </citation>
    <scope>NUCLEOTIDE SEQUENCE [LARGE SCALE GENOMIC DNA]</scope>
    <source>
        <strain evidence="3">Dakar</strain>
        <strain evidence="4">Dakar, Senegal</strain>
    </source>
</reference>
<feature type="domain" description="Cadherin" evidence="2">
    <location>
        <begin position="2"/>
        <end position="70"/>
    </location>
</feature>
<evidence type="ECO:0000256" key="1">
    <source>
        <dbReference type="PROSITE-ProRule" id="PRU00043"/>
    </source>
</evidence>
<organism evidence="5">
    <name type="scientific">Schistosoma curassoni</name>
    <dbReference type="NCBI Taxonomy" id="6186"/>
    <lineage>
        <taxon>Eukaryota</taxon>
        <taxon>Metazoa</taxon>
        <taxon>Spiralia</taxon>
        <taxon>Lophotrochozoa</taxon>
        <taxon>Platyhelminthes</taxon>
        <taxon>Trematoda</taxon>
        <taxon>Digenea</taxon>
        <taxon>Strigeidida</taxon>
        <taxon>Schistosomatoidea</taxon>
        <taxon>Schistosomatidae</taxon>
        <taxon>Schistosoma</taxon>
    </lineage>
</organism>
<dbReference type="Gene3D" id="2.60.40.60">
    <property type="entry name" value="Cadherins"/>
    <property type="match status" value="1"/>
</dbReference>
<dbReference type="InterPro" id="IPR002126">
    <property type="entry name" value="Cadherin-like_dom"/>
</dbReference>
<dbReference type="AlphaFoldDB" id="A0A183JNY8"/>
<keyword evidence="4" id="KW-1185">Reference proteome</keyword>
<evidence type="ECO:0000313" key="5">
    <source>
        <dbReference type="WBParaSite" id="SCUD_0000442401-mRNA-1"/>
    </source>
</evidence>
<dbReference type="InterPro" id="IPR015919">
    <property type="entry name" value="Cadherin-like_sf"/>
</dbReference>
<dbReference type="SUPFAM" id="SSF49313">
    <property type="entry name" value="Cadherin-like"/>
    <property type="match status" value="1"/>
</dbReference>
<gene>
    <name evidence="3" type="ORF">SCUD_LOCUS4424</name>
</gene>
<proteinExistence type="predicted"/>
<dbReference type="GO" id="GO:0005509">
    <property type="term" value="F:calcium ion binding"/>
    <property type="evidence" value="ECO:0007669"/>
    <property type="project" value="UniProtKB-UniRule"/>
</dbReference>
<dbReference type="EMBL" id="UZAK01005869">
    <property type="protein sequence ID" value="VDO88810.1"/>
    <property type="molecule type" value="Genomic_DNA"/>
</dbReference>
<sequence>MEENQPNSTVGRIVAIDKDANQNGKVNYKIQWPNQYKQYNNLFILTEHGKLIATQSLDRERVPNGYKFTVSHVNCARLK</sequence>
<protein>
    <submittedName>
        <fullName evidence="5">CA domain-containing protein</fullName>
    </submittedName>
</protein>
<dbReference type="GO" id="GO:0007156">
    <property type="term" value="P:homophilic cell adhesion via plasma membrane adhesion molecules"/>
    <property type="evidence" value="ECO:0007669"/>
    <property type="project" value="InterPro"/>
</dbReference>
<accession>A0A183JNY8</accession>
<dbReference type="GO" id="GO:0016020">
    <property type="term" value="C:membrane"/>
    <property type="evidence" value="ECO:0007669"/>
    <property type="project" value="InterPro"/>
</dbReference>
<dbReference type="Pfam" id="PF00028">
    <property type="entry name" value="Cadherin"/>
    <property type="match status" value="1"/>
</dbReference>